<reference evidence="1" key="1">
    <citation type="submission" date="2018-02" db="EMBL/GenBank/DDBJ databases">
        <title>Rhizophora mucronata_Transcriptome.</title>
        <authorList>
            <person name="Meera S.P."/>
            <person name="Sreeshan A."/>
            <person name="Augustine A."/>
        </authorList>
    </citation>
    <scope>NUCLEOTIDE SEQUENCE</scope>
    <source>
        <tissue evidence="1">Leaf</tissue>
    </source>
</reference>
<accession>A0A2P2R3U1</accession>
<proteinExistence type="predicted"/>
<name>A0A2P2R3U1_RHIMU</name>
<protein>
    <submittedName>
        <fullName evidence="1">Uncharacterized protein</fullName>
    </submittedName>
</protein>
<organism evidence="1">
    <name type="scientific">Rhizophora mucronata</name>
    <name type="common">Asiatic mangrove</name>
    <dbReference type="NCBI Taxonomy" id="61149"/>
    <lineage>
        <taxon>Eukaryota</taxon>
        <taxon>Viridiplantae</taxon>
        <taxon>Streptophyta</taxon>
        <taxon>Embryophyta</taxon>
        <taxon>Tracheophyta</taxon>
        <taxon>Spermatophyta</taxon>
        <taxon>Magnoliopsida</taxon>
        <taxon>eudicotyledons</taxon>
        <taxon>Gunneridae</taxon>
        <taxon>Pentapetalae</taxon>
        <taxon>rosids</taxon>
        <taxon>fabids</taxon>
        <taxon>Malpighiales</taxon>
        <taxon>Rhizophoraceae</taxon>
        <taxon>Rhizophora</taxon>
    </lineage>
</organism>
<sequence length="31" mass="3641">MLKSSALYSALFYPFLSFELHHFIKLHQANS</sequence>
<dbReference type="AlphaFoldDB" id="A0A2P2R3U1"/>
<evidence type="ECO:0000313" key="1">
    <source>
        <dbReference type="EMBL" id="MBX73837.1"/>
    </source>
</evidence>
<dbReference type="EMBL" id="GGEC01093353">
    <property type="protein sequence ID" value="MBX73837.1"/>
    <property type="molecule type" value="Transcribed_RNA"/>
</dbReference>